<accession>A0A975BYZ7</accession>
<dbReference type="Proteomes" id="UP000663722">
    <property type="component" value="Chromosome"/>
</dbReference>
<proteinExistence type="predicted"/>
<dbReference type="EMBL" id="CP061800">
    <property type="protein sequence ID" value="QTA93757.1"/>
    <property type="molecule type" value="Genomic_DNA"/>
</dbReference>
<name>A0A975BYZ7_9BACT</name>
<evidence type="ECO:0000313" key="2">
    <source>
        <dbReference type="EMBL" id="QTA93757.1"/>
    </source>
</evidence>
<dbReference type="KEGG" id="dmm:dnm_098630"/>
<gene>
    <name evidence="2" type="ORF">dnm_098630</name>
</gene>
<dbReference type="AntiFam" id="ANF00272">
    <property type="entry name" value="Translation of CRISPR region"/>
</dbReference>
<keyword evidence="3" id="KW-1185">Reference proteome</keyword>
<evidence type="ECO:0000313" key="3">
    <source>
        <dbReference type="Proteomes" id="UP000663722"/>
    </source>
</evidence>
<dbReference type="AlphaFoldDB" id="A0A975BYZ7"/>
<protein>
    <submittedName>
        <fullName evidence="2">Uncharacterized protein</fullName>
    </submittedName>
</protein>
<sequence length="166" mass="18052">MFQSTPPVRGATISASGARRSPRRFNPRPPCGERHQIFKQFLTFVLFQSTPPVRGATDISRAFPPELPVSIHAPRAGSDPSQFGDIDVSIHAPRAGSDTPRYAVFLVMFQSTPPVRGATLYSVAAKPPSSFNPRPPCGERRGNCHFDTVDTVSIHAPRAGSDLNRC</sequence>
<feature type="region of interest" description="Disordered" evidence="1">
    <location>
        <begin position="1"/>
        <end position="30"/>
    </location>
</feature>
<reference evidence="2" key="1">
    <citation type="journal article" date="2021" name="Microb. Physiol.">
        <title>Proteogenomic Insights into the Physiology of Marine, Sulfate-Reducing, Filamentous Desulfonema limicola and Desulfonema magnum.</title>
        <authorList>
            <person name="Schnaars V."/>
            <person name="Wohlbrand L."/>
            <person name="Scheve S."/>
            <person name="Hinrichs C."/>
            <person name="Reinhardt R."/>
            <person name="Rabus R."/>
        </authorList>
    </citation>
    <scope>NUCLEOTIDE SEQUENCE</scope>
    <source>
        <strain evidence="2">4be13</strain>
    </source>
</reference>
<organism evidence="2 3">
    <name type="scientific">Desulfonema magnum</name>
    <dbReference type="NCBI Taxonomy" id="45655"/>
    <lineage>
        <taxon>Bacteria</taxon>
        <taxon>Pseudomonadati</taxon>
        <taxon>Thermodesulfobacteriota</taxon>
        <taxon>Desulfobacteria</taxon>
        <taxon>Desulfobacterales</taxon>
        <taxon>Desulfococcaceae</taxon>
        <taxon>Desulfonema</taxon>
    </lineage>
</organism>
<evidence type="ECO:0000256" key="1">
    <source>
        <dbReference type="SAM" id="MobiDB-lite"/>
    </source>
</evidence>